<evidence type="ECO:0000313" key="5">
    <source>
        <dbReference type="EMBL" id="SDM12140.1"/>
    </source>
</evidence>
<feature type="domain" description="ABC transporter" evidence="4">
    <location>
        <begin position="1"/>
        <end position="222"/>
    </location>
</feature>
<reference evidence="5 6" key="1">
    <citation type="submission" date="2016-10" db="EMBL/GenBank/DDBJ databases">
        <authorList>
            <person name="de Groot N.N."/>
        </authorList>
    </citation>
    <scope>NUCLEOTIDE SEQUENCE [LARGE SCALE GENOMIC DNA]</scope>
    <source>
        <strain evidence="5 6">DSM 1736</strain>
    </source>
</reference>
<dbReference type="AlphaFoldDB" id="A0A1G9QMJ9"/>
<evidence type="ECO:0000256" key="2">
    <source>
        <dbReference type="ARBA" id="ARBA00022741"/>
    </source>
</evidence>
<dbReference type="EMBL" id="FNHB01000002">
    <property type="protein sequence ID" value="SDM12140.1"/>
    <property type="molecule type" value="Genomic_DNA"/>
</dbReference>
<dbReference type="InterPro" id="IPR003593">
    <property type="entry name" value="AAA+_ATPase"/>
</dbReference>
<dbReference type="PROSITE" id="PS00211">
    <property type="entry name" value="ABC_TRANSPORTER_1"/>
    <property type="match status" value="1"/>
</dbReference>
<keyword evidence="1" id="KW-0813">Transport</keyword>
<dbReference type="InterPro" id="IPR003439">
    <property type="entry name" value="ABC_transporter-like_ATP-bd"/>
</dbReference>
<dbReference type="GO" id="GO:0005524">
    <property type="term" value="F:ATP binding"/>
    <property type="evidence" value="ECO:0007669"/>
    <property type="project" value="UniProtKB-KW"/>
</dbReference>
<keyword evidence="3 5" id="KW-0067">ATP-binding</keyword>
<dbReference type="PROSITE" id="PS50893">
    <property type="entry name" value="ABC_TRANSPORTER_2"/>
    <property type="match status" value="1"/>
</dbReference>
<dbReference type="GO" id="GO:0016887">
    <property type="term" value="F:ATP hydrolysis activity"/>
    <property type="evidence" value="ECO:0007669"/>
    <property type="project" value="InterPro"/>
</dbReference>
<evidence type="ECO:0000256" key="3">
    <source>
        <dbReference type="ARBA" id="ARBA00022840"/>
    </source>
</evidence>
<organism evidence="5 6">
    <name type="scientific">Dendrosporobacter quercicolus</name>
    <dbReference type="NCBI Taxonomy" id="146817"/>
    <lineage>
        <taxon>Bacteria</taxon>
        <taxon>Bacillati</taxon>
        <taxon>Bacillota</taxon>
        <taxon>Negativicutes</taxon>
        <taxon>Selenomonadales</taxon>
        <taxon>Sporomusaceae</taxon>
        <taxon>Dendrosporobacter</taxon>
    </lineage>
</organism>
<keyword evidence="2" id="KW-0547">Nucleotide-binding</keyword>
<evidence type="ECO:0000313" key="6">
    <source>
        <dbReference type="Proteomes" id="UP000214880"/>
    </source>
</evidence>
<dbReference type="InterPro" id="IPR017871">
    <property type="entry name" value="ABC_transporter-like_CS"/>
</dbReference>
<accession>A0A1G9QMJ9</accession>
<dbReference type="InterPro" id="IPR027417">
    <property type="entry name" value="P-loop_NTPase"/>
</dbReference>
<dbReference type="STRING" id="146817.SAMN04488502_102230"/>
<evidence type="ECO:0000259" key="4">
    <source>
        <dbReference type="PROSITE" id="PS50893"/>
    </source>
</evidence>
<dbReference type="PANTHER" id="PTHR42734">
    <property type="entry name" value="METAL TRANSPORT SYSTEM ATP-BINDING PROTEIN TM_0124-RELATED"/>
    <property type="match status" value="1"/>
</dbReference>
<dbReference type="SUPFAM" id="SSF52540">
    <property type="entry name" value="P-loop containing nucleoside triphosphate hydrolases"/>
    <property type="match status" value="1"/>
</dbReference>
<sequence>MFADINLAIAKGRFLAMVGPNGAGKSTLLKLCAGLLRPDQGQVSIFNTPIEQFRGWFQIAYIAQQSLRDRNFPVTVQEVVRLGRVAPAGIGARLKSADEEIVEEAIHTVGLQDLRKRLIGELSGGQQQRVAIARALAAQPAVLLMDEAASGVDTATREHIYGLLQAINRTAGTSILMVSHDVERILHYADDIAGIDRGGVGYYGNAAGFRQFCRVQPEPYAGEAEGGQISHA</sequence>
<protein>
    <submittedName>
        <fullName evidence="5">Zinc transport system ATP-binding protein</fullName>
    </submittedName>
</protein>
<dbReference type="InterPro" id="IPR050153">
    <property type="entry name" value="Metal_Ion_Import_ABC"/>
</dbReference>
<dbReference type="Gene3D" id="3.40.50.300">
    <property type="entry name" value="P-loop containing nucleotide triphosphate hydrolases"/>
    <property type="match status" value="1"/>
</dbReference>
<name>A0A1G9QMJ9_9FIRM</name>
<dbReference type="CDD" id="cd03235">
    <property type="entry name" value="ABC_Metallic_Cations"/>
    <property type="match status" value="1"/>
</dbReference>
<gene>
    <name evidence="5" type="ORF">SAMN04488502_102230</name>
</gene>
<evidence type="ECO:0000256" key="1">
    <source>
        <dbReference type="ARBA" id="ARBA00022448"/>
    </source>
</evidence>
<proteinExistence type="predicted"/>
<dbReference type="Proteomes" id="UP000214880">
    <property type="component" value="Unassembled WGS sequence"/>
</dbReference>
<dbReference type="Pfam" id="PF00005">
    <property type="entry name" value="ABC_tran"/>
    <property type="match status" value="1"/>
</dbReference>
<keyword evidence="6" id="KW-1185">Reference proteome</keyword>
<dbReference type="SMART" id="SM00382">
    <property type="entry name" value="AAA"/>
    <property type="match status" value="1"/>
</dbReference>